<evidence type="ECO:0000256" key="1">
    <source>
        <dbReference type="SAM" id="MobiDB-lite"/>
    </source>
</evidence>
<dbReference type="InterPro" id="IPR002913">
    <property type="entry name" value="START_lipid-bd_dom"/>
</dbReference>
<proteinExistence type="predicted"/>
<accession>A0A0E0ANZ5</accession>
<dbReference type="PROSITE" id="PS50848">
    <property type="entry name" value="START"/>
    <property type="match status" value="1"/>
</dbReference>
<dbReference type="PANTHER" id="PTHR45654">
    <property type="entry name" value="HOMEOBOX-LEUCINE ZIPPER PROTEIN MERISTEM L1"/>
    <property type="match status" value="1"/>
</dbReference>
<dbReference type="InterPro" id="IPR042160">
    <property type="entry name" value="HD-Zip_IV"/>
</dbReference>
<dbReference type="Gramene" id="OGLUM07G25570.1">
    <property type="protein sequence ID" value="OGLUM07G25570.1"/>
    <property type="gene ID" value="OGLUM07G25570"/>
</dbReference>
<keyword evidence="4" id="KW-1185">Reference proteome</keyword>
<feature type="compositionally biased region" description="Basic residues" evidence="1">
    <location>
        <begin position="274"/>
        <end position="283"/>
    </location>
</feature>
<dbReference type="HOGENOM" id="CLU_984772_0_0_1"/>
<evidence type="ECO:0000313" key="3">
    <source>
        <dbReference type="EnsemblPlants" id="OGLUM07G25570.1"/>
    </source>
</evidence>
<dbReference type="eggNOG" id="ENOG502QQXM">
    <property type="taxonomic scope" value="Eukaryota"/>
</dbReference>
<dbReference type="GO" id="GO:0008289">
    <property type="term" value="F:lipid binding"/>
    <property type="evidence" value="ECO:0007669"/>
    <property type="project" value="InterPro"/>
</dbReference>
<feature type="region of interest" description="Disordered" evidence="1">
    <location>
        <begin position="223"/>
        <end position="283"/>
    </location>
</feature>
<dbReference type="GO" id="GO:0003677">
    <property type="term" value="F:DNA binding"/>
    <property type="evidence" value="ECO:0007669"/>
    <property type="project" value="UniProtKB-KW"/>
</dbReference>
<dbReference type="PANTHER" id="PTHR45654:SF12">
    <property type="entry name" value="HOMEOBOX-LEUCINE ZIPPER PROTEIN ROC8"/>
    <property type="match status" value="1"/>
</dbReference>
<feature type="domain" description="START" evidence="2">
    <location>
        <begin position="103"/>
        <end position="206"/>
    </location>
</feature>
<dbReference type="STRING" id="40148.A0A0E0ANZ5"/>
<dbReference type="SUPFAM" id="SSF55961">
    <property type="entry name" value="Bet v1-like"/>
    <property type="match status" value="1"/>
</dbReference>
<evidence type="ECO:0000313" key="4">
    <source>
        <dbReference type="Proteomes" id="UP000026961"/>
    </source>
</evidence>
<feature type="compositionally biased region" description="Pro residues" evidence="1">
    <location>
        <begin position="256"/>
        <end position="270"/>
    </location>
</feature>
<reference evidence="3" key="2">
    <citation type="submission" date="2018-05" db="EMBL/GenBank/DDBJ databases">
        <title>OgluRS3 (Oryza glumaepatula Reference Sequence Version 3).</title>
        <authorList>
            <person name="Zhang J."/>
            <person name="Kudrna D."/>
            <person name="Lee S."/>
            <person name="Talag J."/>
            <person name="Welchert J."/>
            <person name="Wing R.A."/>
        </authorList>
    </citation>
    <scope>NUCLEOTIDE SEQUENCE [LARGE SCALE GENOMIC DNA]</scope>
</reference>
<sequence>MAHLSYTQKKIVGPTDIWVPHVILSLSLLPPPSHPFSISPSFSSCVGSGVRISGGDGGRGPERQAGWRVGGRWSCGPGGSGGGLSRWTTIVVAPSTVLRSHAQEVNFVRYCRQIEQGLWAIADIFVNLQRDAYFGVPPPRSRQLPSGCLIVDMANSYSEVTRVEHMEVEEKNPINVLYRDLVLSGDVFGAHRWLAALQRACDRYASLVTLGVPHHITGGMHTLCRAPSPDPELRIGHDGRLEDGPQGGAAPAPVARGPPPGTRSPPPPLEPPRRRLMSRGRER</sequence>
<name>A0A0E0ANZ5_9ORYZ</name>
<feature type="compositionally biased region" description="Basic and acidic residues" evidence="1">
    <location>
        <begin position="231"/>
        <end position="243"/>
    </location>
</feature>
<dbReference type="EnsemblPlants" id="OGLUM07G25570.1">
    <property type="protein sequence ID" value="OGLUM07G25570.1"/>
    <property type="gene ID" value="OGLUM07G25570"/>
</dbReference>
<reference evidence="3" key="1">
    <citation type="submission" date="2015-04" db="UniProtKB">
        <authorList>
            <consortium name="EnsemblPlants"/>
        </authorList>
    </citation>
    <scope>IDENTIFICATION</scope>
</reference>
<dbReference type="Proteomes" id="UP000026961">
    <property type="component" value="Chromosome 7"/>
</dbReference>
<protein>
    <recommendedName>
        <fullName evidence="2">START domain-containing protein</fullName>
    </recommendedName>
</protein>
<organism evidence="3">
    <name type="scientific">Oryza glumipatula</name>
    <dbReference type="NCBI Taxonomy" id="40148"/>
    <lineage>
        <taxon>Eukaryota</taxon>
        <taxon>Viridiplantae</taxon>
        <taxon>Streptophyta</taxon>
        <taxon>Embryophyta</taxon>
        <taxon>Tracheophyta</taxon>
        <taxon>Spermatophyta</taxon>
        <taxon>Magnoliopsida</taxon>
        <taxon>Liliopsida</taxon>
        <taxon>Poales</taxon>
        <taxon>Poaceae</taxon>
        <taxon>BOP clade</taxon>
        <taxon>Oryzoideae</taxon>
        <taxon>Oryzeae</taxon>
        <taxon>Oryzinae</taxon>
        <taxon>Oryza</taxon>
    </lineage>
</organism>
<dbReference type="AlphaFoldDB" id="A0A0E0ANZ5"/>
<evidence type="ECO:0000259" key="2">
    <source>
        <dbReference type="PROSITE" id="PS50848"/>
    </source>
</evidence>
<dbReference type="Pfam" id="PF01852">
    <property type="entry name" value="START"/>
    <property type="match status" value="1"/>
</dbReference>